<evidence type="ECO:0000256" key="3">
    <source>
        <dbReference type="SAM" id="SignalP"/>
    </source>
</evidence>
<evidence type="ECO:0000256" key="1">
    <source>
        <dbReference type="SAM" id="MobiDB-lite"/>
    </source>
</evidence>
<feature type="compositionally biased region" description="Low complexity" evidence="1">
    <location>
        <begin position="906"/>
        <end position="915"/>
    </location>
</feature>
<name>A0A151ZAA1_TIELA</name>
<dbReference type="OMA" id="NKRIRHG"/>
<feature type="compositionally biased region" description="Gly residues" evidence="1">
    <location>
        <begin position="882"/>
        <end position="905"/>
    </location>
</feature>
<keyword evidence="2" id="KW-0472">Membrane</keyword>
<accession>A0A151ZAA1</accession>
<feature type="region of interest" description="Disordered" evidence="1">
    <location>
        <begin position="876"/>
        <end position="915"/>
    </location>
</feature>
<evidence type="ECO:0008006" key="6">
    <source>
        <dbReference type="Google" id="ProtNLM"/>
    </source>
</evidence>
<comment type="caution">
    <text evidence="4">The sequence shown here is derived from an EMBL/GenBank/DDBJ whole genome shotgun (WGS) entry which is preliminary data.</text>
</comment>
<dbReference type="Proteomes" id="UP000076078">
    <property type="component" value="Unassembled WGS sequence"/>
</dbReference>
<reference evidence="4 5" key="1">
    <citation type="submission" date="2015-12" db="EMBL/GenBank/DDBJ databases">
        <title>Dictyostelia acquired genes for synthesis and detection of signals that induce cell-type specialization by lateral gene transfer from prokaryotes.</title>
        <authorList>
            <person name="Gloeckner G."/>
            <person name="Schaap P."/>
        </authorList>
    </citation>
    <scope>NUCLEOTIDE SEQUENCE [LARGE SCALE GENOMIC DNA]</scope>
    <source>
        <strain evidence="4 5">TK</strain>
    </source>
</reference>
<feature type="transmembrane region" description="Helical" evidence="2">
    <location>
        <begin position="922"/>
        <end position="944"/>
    </location>
</feature>
<dbReference type="InParanoid" id="A0A151ZAA1"/>
<proteinExistence type="predicted"/>
<feature type="chain" id="PRO_5007593044" description="Transmembrane protein" evidence="3">
    <location>
        <begin position="22"/>
        <end position="979"/>
    </location>
</feature>
<evidence type="ECO:0000313" key="5">
    <source>
        <dbReference type="Proteomes" id="UP000076078"/>
    </source>
</evidence>
<dbReference type="OrthoDB" id="20951at2759"/>
<keyword evidence="2" id="KW-1133">Transmembrane helix</keyword>
<dbReference type="AlphaFoldDB" id="A0A151ZAA1"/>
<protein>
    <recommendedName>
        <fullName evidence="6">Transmembrane protein</fullName>
    </recommendedName>
</protein>
<keyword evidence="2" id="KW-0812">Transmembrane</keyword>
<evidence type="ECO:0000256" key="2">
    <source>
        <dbReference type="SAM" id="Phobius"/>
    </source>
</evidence>
<dbReference type="FunCoup" id="A0A151ZAA1">
    <property type="interactions" value="738"/>
</dbReference>
<evidence type="ECO:0000313" key="4">
    <source>
        <dbReference type="EMBL" id="KYQ90880.1"/>
    </source>
</evidence>
<gene>
    <name evidence="4" type="ORF">DLAC_07751</name>
</gene>
<dbReference type="EMBL" id="LODT01000035">
    <property type="protein sequence ID" value="KYQ90880.1"/>
    <property type="molecule type" value="Genomic_DNA"/>
</dbReference>
<keyword evidence="3" id="KW-0732">Signal</keyword>
<keyword evidence="5" id="KW-1185">Reference proteome</keyword>
<organism evidence="4 5">
    <name type="scientific">Tieghemostelium lacteum</name>
    <name type="common">Slime mold</name>
    <name type="synonym">Dictyostelium lacteum</name>
    <dbReference type="NCBI Taxonomy" id="361077"/>
    <lineage>
        <taxon>Eukaryota</taxon>
        <taxon>Amoebozoa</taxon>
        <taxon>Evosea</taxon>
        <taxon>Eumycetozoa</taxon>
        <taxon>Dictyostelia</taxon>
        <taxon>Dictyosteliales</taxon>
        <taxon>Raperosteliaceae</taxon>
        <taxon>Tieghemostelium</taxon>
    </lineage>
</organism>
<feature type="signal peptide" evidence="3">
    <location>
        <begin position="1"/>
        <end position="21"/>
    </location>
</feature>
<sequence>MKQFLTVKLIFIIFLIISISSENRFGVEALLCNNEGSQLCPVCLLGICLIQNPIVITALSTITDAINLTADLTLSNILTINGDLTCNSNINLLGGVLVVNGAIELKSNCKFFIKNQSGIKSNATKTIFKDLSLTFQTPTIVGVNSELTFDGNFDVIMKELVGVTGTADPRLNFLSTAVNVTKTVGATLSATVNTLTANFNNNFQGLNIQNIDVLTLKLSNSLTQITIPNANTQYLYLTKVLAKGVSELKNLVSLVESTLTIDSVFSLPGTFSSVNSVIQITTPGAMTIGNVLSNSTNWVIQNTLTLNTYDFLNCVVNVTSQILTLSGNGVFENTPLQFISQTLNQSLNVLSETTLINNLLPGNLVTGLDKIVLGTAGSSGAIGKLLLGDVTSPVSLIYNLGATQIESLGGLIQSTGSLQLGSQINPINDLALHLKKLVVSHGQLELTGSLLNIVDKISFITKGTLSLTQNTILNLGGIFQVAQPFTDLLLDNVNAILQNVVFNIDNLELPNRLKVLSNSNITIGGLTLATNQNLDNLENVNFVVVLSDEDTVQCNGQTQTPSPVGSSEYQFICDEKLVALRLINCTQYTCNDGRCVASVDNCPLANGTCPLLTPIKCWNGDCALLTSLCKPMPACGTNEMRCLDGCIPALDNTTTCPNCTNPLTCVDPLTPYYGCPFGKVQCQNGQCQSDVTKCCTVGTQGCISLPSLFRPSLAYTPVDSVKDITVPIIYKTNSTFLDIYGYINLPNGFLSVLFNNRLTINRLSDSYLDQVLGTEIWGNSTTASFRDVSVSFTFDLQLTGLLSPVFSQPVHFELKIPNLNQYNLSQICLFFINTSTNSWQCMNQQSLVVTPKGTLLGSTNHFTSFAVLIKSWSDDSDDEGGTDGGNDGGGNDGGTDGGGNDGEGGTNNSKSNNSSSLSRKTLIILVASIVGGVVVISVVAGFFIHYNIKHGGVKYWWKSKKRGLSLSPSTSLTAIQQQN</sequence>